<accession>A0A0B7HN28</accession>
<dbReference type="Proteomes" id="UP000038083">
    <property type="component" value="Unassembled WGS sequence"/>
</dbReference>
<proteinExistence type="predicted"/>
<protein>
    <submittedName>
        <fullName evidence="1">Uncharacterized protein</fullName>
    </submittedName>
</protein>
<dbReference type="AlphaFoldDB" id="A0A0B7HN28"/>
<reference evidence="1 2" key="1">
    <citation type="submission" date="2015-01" db="EMBL/GenBank/DDBJ databases">
        <authorList>
            <person name="MANFREDI Pablo"/>
        </authorList>
    </citation>
    <scope>NUCLEOTIDE SEQUENCE [LARGE SCALE GENOMIC DNA]</scope>
    <source>
        <strain evidence="1 2">Ccy74</strain>
    </source>
</reference>
<dbReference type="RefSeq" id="WP_026193996.1">
    <property type="nucleotide sequence ID" value="NZ_CDOF01000046.1"/>
</dbReference>
<gene>
    <name evidence="1" type="ORF">CCYN74_210026</name>
</gene>
<organism evidence="1 2">
    <name type="scientific">Capnocytophaga cynodegmi</name>
    <dbReference type="NCBI Taxonomy" id="28189"/>
    <lineage>
        <taxon>Bacteria</taxon>
        <taxon>Pseudomonadati</taxon>
        <taxon>Bacteroidota</taxon>
        <taxon>Flavobacteriia</taxon>
        <taxon>Flavobacteriales</taxon>
        <taxon>Flavobacteriaceae</taxon>
        <taxon>Capnocytophaga</taxon>
    </lineage>
</organism>
<dbReference type="EMBL" id="CDOG01000014">
    <property type="protein sequence ID" value="CEN37072.1"/>
    <property type="molecule type" value="Genomic_DNA"/>
</dbReference>
<name>A0A0B7HN28_9FLAO</name>
<sequence length="157" mass="18376">MKHFLLLITSLCAFANCVREDSINCENQPPGLAIIIVKNNVERRDLFPNDMQEYKKEAVLHKLSENKIVKIQDLNVYNGNVFVVPEDLKTFYTGNLDTFYVKYQQKTDTLQVRGNYYKTERCGDRSALIELYFNGKKIEQNKVTIETHTYRIDVNQE</sequence>
<evidence type="ECO:0000313" key="2">
    <source>
        <dbReference type="Proteomes" id="UP000038083"/>
    </source>
</evidence>
<evidence type="ECO:0000313" key="1">
    <source>
        <dbReference type="EMBL" id="CEN37072.1"/>
    </source>
</evidence>